<keyword evidence="2" id="KW-1185">Reference proteome</keyword>
<name>A0ACC5ZF83_9TELE</name>
<evidence type="ECO:0000313" key="1">
    <source>
        <dbReference type="EMBL" id="MCJ8746257.1"/>
    </source>
</evidence>
<reference evidence="1" key="1">
    <citation type="submission" date="2020-02" db="EMBL/GenBank/DDBJ databases">
        <title>Genome sequencing of the panga catfish, Pangasius djambal.</title>
        <authorList>
            <person name="Wen M."/>
            <person name="Zahm M."/>
            <person name="Roques C."/>
            <person name="Cabau C."/>
            <person name="Klopp C."/>
            <person name="Donnadieu C."/>
            <person name="Jouanno E."/>
            <person name="Avarre J.-C."/>
            <person name="Campet M."/>
            <person name="Ha T."/>
            <person name="Dugue R."/>
            <person name="Lampietro C."/>
            <person name="Louis A."/>
            <person name="Herpin A."/>
            <person name="Echchiki A."/>
            <person name="Berthelot C."/>
            <person name="Parey E."/>
            <person name="Roest-Crollius H."/>
            <person name="Braasch I."/>
            <person name="Postlethwait J.H."/>
            <person name="Bobe J."/>
            <person name="Montfort J."/>
            <person name="Bouchez O."/>
            <person name="Begum T."/>
            <person name="Schartl M."/>
            <person name="Gustiano R."/>
            <person name="Guiguen Y."/>
        </authorList>
    </citation>
    <scope>NUCLEOTIDE SEQUENCE</scope>
    <source>
        <strain evidence="1">Pdj_M5554</strain>
    </source>
</reference>
<dbReference type="Proteomes" id="UP000830395">
    <property type="component" value="Chromosome 23"/>
</dbReference>
<accession>A0ACC5ZF83</accession>
<proteinExistence type="predicted"/>
<dbReference type="EMBL" id="CM040997">
    <property type="protein sequence ID" value="MCJ8746257.1"/>
    <property type="molecule type" value="Genomic_DNA"/>
</dbReference>
<comment type="caution">
    <text evidence="1">The sequence shown here is derived from an EMBL/GenBank/DDBJ whole genome shotgun (WGS) entry which is preliminary data.</text>
</comment>
<gene>
    <name evidence="1" type="ORF">PDJAM_G00139700</name>
</gene>
<organism evidence="1 2">
    <name type="scientific">Pangasius djambal</name>
    <dbReference type="NCBI Taxonomy" id="1691987"/>
    <lineage>
        <taxon>Eukaryota</taxon>
        <taxon>Metazoa</taxon>
        <taxon>Chordata</taxon>
        <taxon>Craniata</taxon>
        <taxon>Vertebrata</taxon>
        <taxon>Euteleostomi</taxon>
        <taxon>Actinopterygii</taxon>
        <taxon>Neopterygii</taxon>
        <taxon>Teleostei</taxon>
        <taxon>Ostariophysi</taxon>
        <taxon>Siluriformes</taxon>
        <taxon>Pangasiidae</taxon>
        <taxon>Pangasius</taxon>
    </lineage>
</organism>
<evidence type="ECO:0000313" key="2">
    <source>
        <dbReference type="Proteomes" id="UP000830395"/>
    </source>
</evidence>
<protein>
    <submittedName>
        <fullName evidence="1">Uncharacterized protein</fullName>
    </submittedName>
</protein>
<sequence>MIADNLGAHSLASFVESFSAKGKVLTCCFPGARVLDVAAQVPTILNKKNIGPVVLHAGTNDTRLRQTEILKKDFRSLVEKRPRLYLTDAPKQSWSSGPLGQHFQDTTHHLTGKSYLRLQL</sequence>